<keyword evidence="3 5" id="KW-1133">Transmembrane helix</keyword>
<reference evidence="7" key="1">
    <citation type="journal article" date="2014" name="Int. J. Syst. Evol. Microbiol.">
        <title>Complete genome sequence of Corynebacterium casei LMG S-19264T (=DSM 44701T), isolated from a smear-ripened cheese.</title>
        <authorList>
            <consortium name="US DOE Joint Genome Institute (JGI-PGF)"/>
            <person name="Walter F."/>
            <person name="Albersmeier A."/>
            <person name="Kalinowski J."/>
            <person name="Ruckert C."/>
        </authorList>
    </citation>
    <scope>NUCLEOTIDE SEQUENCE</scope>
    <source>
        <strain evidence="7">CGMCC 1.12997</strain>
    </source>
</reference>
<dbReference type="InterPro" id="IPR050382">
    <property type="entry name" value="MFS_Na/Anion_cotransporter"/>
</dbReference>
<evidence type="ECO:0000313" key="8">
    <source>
        <dbReference type="Proteomes" id="UP000647241"/>
    </source>
</evidence>
<dbReference type="PANTHER" id="PTHR11662:SF285">
    <property type="entry name" value="HEXURONATE TRANSPORTER"/>
    <property type="match status" value="1"/>
</dbReference>
<feature type="transmembrane region" description="Helical" evidence="5">
    <location>
        <begin position="177"/>
        <end position="198"/>
    </location>
</feature>
<gene>
    <name evidence="7" type="primary">exuT</name>
    <name evidence="7" type="ORF">GCM10011585_00930</name>
</gene>
<accession>A0A917GZZ4</accession>
<dbReference type="InterPro" id="IPR036259">
    <property type="entry name" value="MFS_trans_sf"/>
</dbReference>
<comment type="subcellular location">
    <subcellularLocation>
        <location evidence="1">Membrane</location>
        <topology evidence="1">Multi-pass membrane protein</topology>
    </subcellularLocation>
</comment>
<dbReference type="PANTHER" id="PTHR11662">
    <property type="entry name" value="SOLUTE CARRIER FAMILY 17"/>
    <property type="match status" value="1"/>
</dbReference>
<feature type="transmembrane region" description="Helical" evidence="5">
    <location>
        <begin position="366"/>
        <end position="388"/>
    </location>
</feature>
<feature type="transmembrane region" description="Helical" evidence="5">
    <location>
        <begin position="275"/>
        <end position="295"/>
    </location>
</feature>
<comment type="caution">
    <text evidence="7">The sequence shown here is derived from an EMBL/GenBank/DDBJ whole genome shotgun (WGS) entry which is preliminary data.</text>
</comment>
<dbReference type="EMBL" id="BMGT01000001">
    <property type="protein sequence ID" value="GGG63244.1"/>
    <property type="molecule type" value="Genomic_DNA"/>
</dbReference>
<dbReference type="AlphaFoldDB" id="A0A917GZZ4"/>
<dbReference type="InterPro" id="IPR020846">
    <property type="entry name" value="MFS_dom"/>
</dbReference>
<feature type="domain" description="Major facilitator superfamily (MFS) profile" evidence="6">
    <location>
        <begin position="25"/>
        <end position="420"/>
    </location>
</feature>
<dbReference type="InterPro" id="IPR011701">
    <property type="entry name" value="MFS"/>
</dbReference>
<dbReference type="GO" id="GO:0016020">
    <property type="term" value="C:membrane"/>
    <property type="evidence" value="ECO:0007669"/>
    <property type="project" value="UniProtKB-SubCell"/>
</dbReference>
<feature type="transmembrane region" description="Helical" evidence="5">
    <location>
        <begin position="148"/>
        <end position="171"/>
    </location>
</feature>
<dbReference type="RefSeq" id="WP_188552221.1">
    <property type="nucleotide sequence ID" value="NZ_BMGT01000001.1"/>
</dbReference>
<sequence length="431" mass="47961">MVPLATSEKQHDGVIHTGGKRRWFVLGLLFAITVINFIDRQTVSVLAPVLREVLHLTNEQYGRVVAAFQFGMMTGELPMGALMDRWGVRLGLMGAVLWWSGATGMQSLTRTGTQLGLTRFWMGTGECGNYSGGMKVVARLFTKKERTLAIGIFNSGSMIGATVATPLIVYLMQRFGFRAAFLLSASLGLLWVPLWWFIYREPTRVEQKIATTELAHNPPSPNVPLRDLIANRSLWAVMLCRFFIGPVIQFYWYWIPSYLFSVRHLTMTQLGFLGWIPFLLGDFGGFAGGWAAGWLQKQGASIYRVRQLTMYSSSILCIASLLVPHTASIVIAFLLIGVAMFADNFLSANMFGSMTDLFQERELGRVTGFSGVASGLSGLIFPLLTGVLVDRFSYAPVFFLVALMPLLGTIALFIFAHQDYRQDKTRSLNNL</sequence>
<dbReference type="Pfam" id="PF07690">
    <property type="entry name" value="MFS_1"/>
    <property type="match status" value="1"/>
</dbReference>
<dbReference type="CDD" id="cd17319">
    <property type="entry name" value="MFS_ExuT_GudP_like"/>
    <property type="match status" value="1"/>
</dbReference>
<organism evidence="7 8">
    <name type="scientific">Edaphobacter dinghuensis</name>
    <dbReference type="NCBI Taxonomy" id="1560005"/>
    <lineage>
        <taxon>Bacteria</taxon>
        <taxon>Pseudomonadati</taxon>
        <taxon>Acidobacteriota</taxon>
        <taxon>Terriglobia</taxon>
        <taxon>Terriglobales</taxon>
        <taxon>Acidobacteriaceae</taxon>
        <taxon>Edaphobacter</taxon>
    </lineage>
</organism>
<proteinExistence type="predicted"/>
<feature type="transmembrane region" description="Helical" evidence="5">
    <location>
        <begin position="21"/>
        <end position="38"/>
    </location>
</feature>
<keyword evidence="2 5" id="KW-0812">Transmembrane</keyword>
<name>A0A917GZZ4_9BACT</name>
<evidence type="ECO:0000256" key="1">
    <source>
        <dbReference type="ARBA" id="ARBA00004141"/>
    </source>
</evidence>
<protein>
    <submittedName>
        <fullName evidence="7">Hexuronate transporter</fullName>
    </submittedName>
</protein>
<feature type="transmembrane region" description="Helical" evidence="5">
    <location>
        <begin position="234"/>
        <end position="255"/>
    </location>
</feature>
<evidence type="ECO:0000313" key="7">
    <source>
        <dbReference type="EMBL" id="GGG63244.1"/>
    </source>
</evidence>
<evidence type="ECO:0000256" key="3">
    <source>
        <dbReference type="ARBA" id="ARBA00022989"/>
    </source>
</evidence>
<evidence type="ECO:0000256" key="2">
    <source>
        <dbReference type="ARBA" id="ARBA00022692"/>
    </source>
</evidence>
<evidence type="ECO:0000259" key="6">
    <source>
        <dbReference type="PROSITE" id="PS50850"/>
    </source>
</evidence>
<keyword evidence="8" id="KW-1185">Reference proteome</keyword>
<dbReference type="Proteomes" id="UP000647241">
    <property type="component" value="Unassembled WGS sequence"/>
</dbReference>
<evidence type="ECO:0000256" key="4">
    <source>
        <dbReference type="ARBA" id="ARBA00023136"/>
    </source>
</evidence>
<dbReference type="Gene3D" id="1.20.1250.20">
    <property type="entry name" value="MFS general substrate transporter like domains"/>
    <property type="match status" value="2"/>
</dbReference>
<feature type="transmembrane region" description="Helical" evidence="5">
    <location>
        <begin position="394"/>
        <end position="416"/>
    </location>
</feature>
<dbReference type="PROSITE" id="PS50850">
    <property type="entry name" value="MFS"/>
    <property type="match status" value="1"/>
</dbReference>
<dbReference type="SUPFAM" id="SSF103473">
    <property type="entry name" value="MFS general substrate transporter"/>
    <property type="match status" value="1"/>
</dbReference>
<dbReference type="GO" id="GO:0015134">
    <property type="term" value="F:hexuronate transmembrane transporter activity"/>
    <property type="evidence" value="ECO:0007669"/>
    <property type="project" value="TreeGrafter"/>
</dbReference>
<evidence type="ECO:0000256" key="5">
    <source>
        <dbReference type="SAM" id="Phobius"/>
    </source>
</evidence>
<feature type="transmembrane region" description="Helical" evidence="5">
    <location>
        <begin position="86"/>
        <end position="105"/>
    </location>
</feature>
<reference evidence="7" key="2">
    <citation type="submission" date="2020-09" db="EMBL/GenBank/DDBJ databases">
        <authorList>
            <person name="Sun Q."/>
            <person name="Zhou Y."/>
        </authorList>
    </citation>
    <scope>NUCLEOTIDE SEQUENCE</scope>
    <source>
        <strain evidence="7">CGMCC 1.12997</strain>
    </source>
</reference>
<keyword evidence="4 5" id="KW-0472">Membrane</keyword>